<accession>A0A382T2W1</accession>
<dbReference type="EMBL" id="UINC01133052">
    <property type="protein sequence ID" value="SVD15748.1"/>
    <property type="molecule type" value="Genomic_DNA"/>
</dbReference>
<sequence>VVNTAFSILYGRSLQISFVLLIGYSPPVNILFNLNVVNGGSTFNTHFTISPINAIILNNHIGAVLILLEDKVFWIVIDHFFVEYHG</sequence>
<reference evidence="1" key="1">
    <citation type="submission" date="2018-05" db="EMBL/GenBank/DDBJ databases">
        <authorList>
            <person name="Lanie J.A."/>
            <person name="Ng W.-L."/>
            <person name="Kazmierczak K.M."/>
            <person name="Andrzejewski T.M."/>
            <person name="Davidsen T.M."/>
            <person name="Wayne K.J."/>
            <person name="Tettelin H."/>
            <person name="Glass J.I."/>
            <person name="Rusch D."/>
            <person name="Podicherti R."/>
            <person name="Tsui H.-C.T."/>
            <person name="Winkler M.E."/>
        </authorList>
    </citation>
    <scope>NUCLEOTIDE SEQUENCE</scope>
</reference>
<gene>
    <name evidence="1" type="ORF">METZ01_LOCUS368602</name>
</gene>
<evidence type="ECO:0000313" key="1">
    <source>
        <dbReference type="EMBL" id="SVD15748.1"/>
    </source>
</evidence>
<proteinExistence type="predicted"/>
<feature type="non-terminal residue" evidence="1">
    <location>
        <position position="1"/>
    </location>
</feature>
<dbReference type="AlphaFoldDB" id="A0A382T2W1"/>
<organism evidence="1">
    <name type="scientific">marine metagenome</name>
    <dbReference type="NCBI Taxonomy" id="408172"/>
    <lineage>
        <taxon>unclassified sequences</taxon>
        <taxon>metagenomes</taxon>
        <taxon>ecological metagenomes</taxon>
    </lineage>
</organism>
<protein>
    <submittedName>
        <fullName evidence="1">Uncharacterized protein</fullName>
    </submittedName>
</protein>
<name>A0A382T2W1_9ZZZZ</name>